<dbReference type="InterPro" id="IPR001315">
    <property type="entry name" value="CARD"/>
</dbReference>
<evidence type="ECO:0000259" key="8">
    <source>
        <dbReference type="PROSITE" id="PS50209"/>
    </source>
</evidence>
<evidence type="ECO:0000256" key="4">
    <source>
        <dbReference type="ARBA" id="ARBA00022859"/>
    </source>
</evidence>
<evidence type="ECO:0000256" key="3">
    <source>
        <dbReference type="ARBA" id="ARBA00022588"/>
    </source>
</evidence>
<dbReference type="InterPro" id="IPR051249">
    <property type="entry name" value="NLRP_Inflammasome"/>
</dbReference>
<dbReference type="Gene3D" id="1.10.533.10">
    <property type="entry name" value="Death Domain, Fas"/>
    <property type="match status" value="4"/>
</dbReference>
<protein>
    <submittedName>
        <fullName evidence="10">Uncharacterized protein</fullName>
    </submittedName>
</protein>
<dbReference type="GeneTree" id="ENSGT01030000239933"/>
<feature type="domain" description="Death" evidence="7">
    <location>
        <begin position="219"/>
        <end position="292"/>
    </location>
</feature>
<dbReference type="Ensembl" id="ENSGMOT00000037907.1">
    <property type="protein sequence ID" value="ENSGMOP00000045763.1"/>
    <property type="gene ID" value="ENSGMOG00000030651.1"/>
</dbReference>
<dbReference type="InterPro" id="IPR011029">
    <property type="entry name" value="DEATH-like_dom_sf"/>
</dbReference>
<dbReference type="AlphaFoldDB" id="A0A8C5BE08"/>
<evidence type="ECO:0000259" key="9">
    <source>
        <dbReference type="PROSITE" id="PS51830"/>
    </source>
</evidence>
<accession>A0A8C5BE08</accession>
<organism evidence="10 11">
    <name type="scientific">Gadus morhua</name>
    <name type="common">Atlantic cod</name>
    <dbReference type="NCBI Taxonomy" id="8049"/>
    <lineage>
        <taxon>Eukaryota</taxon>
        <taxon>Metazoa</taxon>
        <taxon>Chordata</taxon>
        <taxon>Craniata</taxon>
        <taxon>Vertebrata</taxon>
        <taxon>Euteleostomi</taxon>
        <taxon>Actinopterygii</taxon>
        <taxon>Neopterygii</taxon>
        <taxon>Teleostei</taxon>
        <taxon>Neoteleostei</taxon>
        <taxon>Acanthomorphata</taxon>
        <taxon>Zeiogadaria</taxon>
        <taxon>Gadariae</taxon>
        <taxon>Gadiformes</taxon>
        <taxon>Gadoidei</taxon>
        <taxon>Gadidae</taxon>
        <taxon>Gadus</taxon>
    </lineage>
</organism>
<dbReference type="Pfam" id="PF00619">
    <property type="entry name" value="CARD"/>
    <property type="match status" value="1"/>
</dbReference>
<dbReference type="PANTHER" id="PTHR46985">
    <property type="entry name" value="NACHT, LRR AND PYD DOMAINS-CONTAINING PROTEIN 1"/>
    <property type="match status" value="1"/>
</dbReference>
<dbReference type="GO" id="GO:0006954">
    <property type="term" value="P:inflammatory response"/>
    <property type="evidence" value="ECO:0007669"/>
    <property type="project" value="UniProtKB-KW"/>
</dbReference>
<dbReference type="Proteomes" id="UP000694546">
    <property type="component" value="Chromosome 16"/>
</dbReference>
<dbReference type="Pfam" id="PF00531">
    <property type="entry name" value="Death"/>
    <property type="match status" value="3"/>
</dbReference>
<evidence type="ECO:0000256" key="2">
    <source>
        <dbReference type="ARBA" id="ARBA00022490"/>
    </source>
</evidence>
<evidence type="ECO:0000313" key="10">
    <source>
        <dbReference type="Ensembl" id="ENSGMOP00000045763.1"/>
    </source>
</evidence>
<evidence type="ECO:0000256" key="5">
    <source>
        <dbReference type="ARBA" id="ARBA00023198"/>
    </source>
</evidence>
<feature type="compositionally biased region" description="Acidic residues" evidence="6">
    <location>
        <begin position="531"/>
        <end position="542"/>
    </location>
</feature>
<dbReference type="PROSITE" id="PS50209">
    <property type="entry name" value="CARD"/>
    <property type="match status" value="1"/>
</dbReference>
<evidence type="ECO:0000313" key="11">
    <source>
        <dbReference type="Proteomes" id="UP000694546"/>
    </source>
</evidence>
<evidence type="ECO:0000259" key="7">
    <source>
        <dbReference type="PROSITE" id="PS50017"/>
    </source>
</evidence>
<feature type="compositionally biased region" description="Low complexity" evidence="6">
    <location>
        <begin position="444"/>
        <end position="465"/>
    </location>
</feature>
<dbReference type="GO" id="GO:0005829">
    <property type="term" value="C:cytosol"/>
    <property type="evidence" value="ECO:0007669"/>
    <property type="project" value="UniProtKB-SubCell"/>
</dbReference>
<keyword evidence="5" id="KW-0395">Inflammatory response</keyword>
<keyword evidence="11" id="KW-1185">Reference proteome</keyword>
<keyword evidence="2" id="KW-0963">Cytoplasm</keyword>
<dbReference type="Pfam" id="PF13553">
    <property type="entry name" value="FIIND"/>
    <property type="match status" value="1"/>
</dbReference>
<dbReference type="SUPFAM" id="SSF47986">
    <property type="entry name" value="DEATH domain"/>
    <property type="match status" value="4"/>
</dbReference>
<feature type="domain" description="Death" evidence="7">
    <location>
        <begin position="308"/>
        <end position="380"/>
    </location>
</feature>
<dbReference type="PROSITE" id="PS51830">
    <property type="entry name" value="FIIND"/>
    <property type="match status" value="1"/>
</dbReference>
<dbReference type="InterPro" id="IPR025307">
    <property type="entry name" value="FIIND_dom"/>
</dbReference>
<proteinExistence type="predicted"/>
<dbReference type="PANTHER" id="PTHR46985:SF2">
    <property type="entry name" value="APOPTOSIS-ASSOCIATED SPECK-LIKE PROTEIN CONTAINING A CARD"/>
    <property type="match status" value="1"/>
</dbReference>
<feature type="region of interest" description="Disordered" evidence="6">
    <location>
        <begin position="519"/>
        <end position="544"/>
    </location>
</feature>
<dbReference type="GO" id="GO:0045087">
    <property type="term" value="P:innate immune response"/>
    <property type="evidence" value="ECO:0007669"/>
    <property type="project" value="UniProtKB-KW"/>
</dbReference>
<evidence type="ECO:0000256" key="1">
    <source>
        <dbReference type="ARBA" id="ARBA00004514"/>
    </source>
</evidence>
<reference evidence="10" key="1">
    <citation type="submission" date="2025-08" db="UniProtKB">
        <authorList>
            <consortium name="Ensembl"/>
        </authorList>
    </citation>
    <scope>IDENTIFICATION</scope>
</reference>
<feature type="domain" description="FIIND" evidence="9">
    <location>
        <begin position="554"/>
        <end position="655"/>
    </location>
</feature>
<feature type="region of interest" description="Disordered" evidence="6">
    <location>
        <begin position="395"/>
        <end position="417"/>
    </location>
</feature>
<dbReference type="CDD" id="cd01670">
    <property type="entry name" value="Death"/>
    <property type="match status" value="2"/>
</dbReference>
<feature type="region of interest" description="Disordered" evidence="6">
    <location>
        <begin position="430"/>
        <end position="494"/>
    </location>
</feature>
<keyword evidence="3" id="KW-0399">Innate immunity</keyword>
<name>A0A8C5BE08_GADMO</name>
<evidence type="ECO:0000256" key="6">
    <source>
        <dbReference type="SAM" id="MobiDB-lite"/>
    </source>
</evidence>
<comment type="subcellular location">
    <subcellularLocation>
        <location evidence="1">Cytoplasm</location>
        <location evidence="1">Cytosol</location>
    </subcellularLocation>
</comment>
<dbReference type="PROSITE" id="PS50017">
    <property type="entry name" value="DEATH_DOMAIN"/>
    <property type="match status" value="3"/>
</dbReference>
<dbReference type="InterPro" id="IPR000488">
    <property type="entry name" value="Death_dom"/>
</dbReference>
<sequence length="655" mass="74278">MQSSNNHSITETRSAGPDLSDKQLLEVVKTLGQEWEQVAIHLEMDDIKADGQTDVAMQKLKMLAQWRRRRPPGEATAEDLLRALEDLEDLPVQTLELLTGELRWVRSAFVQRVSYPVIKGLLDDLWQQKVFSAEEKDFVMEGQRTRADQARCLIDMVIGKGERASQIMIDCMKVRDKHLSITLGLMSYPAGGLKAEVKLKRLFSRARDKKIRSAGQDLSNKQLLQVAETLGQEWEQAAIHLELSITDLDDIKADRQTDVAMQKLKMLVLWKHRSLPGEATAQDLLRGLEDLEDLPVETRLLLEGRALSNEQLLKVAETLGKVWERAAIHLDLKTKDLDGIKAENMTVIMQKYKMLQLWQSQRPLGKDRAQDLLRGLEDMEDLPVETLHLLRGFGRNQESFGSGQEHPGRMSPSLPLEMHEGDRELGYVTKDPELDSMSEESGIESMPDSDSGSESSSSGSMSESELAVDRTMLGLGDDKMVVKPKKQRRDLRSKVERWNTGTSLTEDTASMSLMDRYEVEDGSDSDPLNHEDDEDDEEDEEEMHFKSRCEKCKASQQSPEYEKVTPTKISKWSFQVQLEGEGTYECSATGLVFEVSEQALVRYSVLSWFQFSEFLQDSWRPAGSIYDVDVVNKDPSVLKFIHFPHSLCLAGKNTR</sequence>
<feature type="domain" description="CARD" evidence="8">
    <location>
        <begin position="102"/>
        <end position="187"/>
    </location>
</feature>
<keyword evidence="4" id="KW-0391">Immunity</keyword>
<dbReference type="GO" id="GO:0042981">
    <property type="term" value="P:regulation of apoptotic process"/>
    <property type="evidence" value="ECO:0007669"/>
    <property type="project" value="InterPro"/>
</dbReference>
<dbReference type="GO" id="GO:0007165">
    <property type="term" value="P:signal transduction"/>
    <property type="evidence" value="ECO:0007669"/>
    <property type="project" value="InterPro"/>
</dbReference>
<reference evidence="10" key="2">
    <citation type="submission" date="2025-09" db="UniProtKB">
        <authorList>
            <consortium name="Ensembl"/>
        </authorList>
    </citation>
    <scope>IDENTIFICATION</scope>
</reference>
<feature type="domain" description="Death" evidence="7">
    <location>
        <begin position="20"/>
        <end position="88"/>
    </location>
</feature>